<accession>A0ABW7SZQ8</accession>
<organism evidence="2 3">
    <name type="scientific">Streptomyces abikoensis</name>
    <dbReference type="NCBI Taxonomy" id="97398"/>
    <lineage>
        <taxon>Bacteria</taxon>
        <taxon>Bacillati</taxon>
        <taxon>Actinomycetota</taxon>
        <taxon>Actinomycetes</taxon>
        <taxon>Kitasatosporales</taxon>
        <taxon>Streptomycetaceae</taxon>
        <taxon>Streptomyces</taxon>
    </lineage>
</organism>
<dbReference type="EMBL" id="JBIRRB010000002">
    <property type="protein sequence ID" value="MFI0909896.1"/>
    <property type="molecule type" value="Genomic_DNA"/>
</dbReference>
<evidence type="ECO:0000313" key="3">
    <source>
        <dbReference type="Proteomes" id="UP001611162"/>
    </source>
</evidence>
<evidence type="ECO:0008006" key="4">
    <source>
        <dbReference type="Google" id="ProtNLM"/>
    </source>
</evidence>
<dbReference type="RefSeq" id="WP_397612288.1">
    <property type="nucleotide sequence ID" value="NZ_JBIRRB010000002.1"/>
</dbReference>
<evidence type="ECO:0000256" key="1">
    <source>
        <dbReference type="SAM" id="MobiDB-lite"/>
    </source>
</evidence>
<reference evidence="2 3" key="1">
    <citation type="submission" date="2024-10" db="EMBL/GenBank/DDBJ databases">
        <title>The Natural Products Discovery Center: Release of the First 8490 Sequenced Strains for Exploring Actinobacteria Biosynthetic Diversity.</title>
        <authorList>
            <person name="Kalkreuter E."/>
            <person name="Kautsar S.A."/>
            <person name="Yang D."/>
            <person name="Bader C.D."/>
            <person name="Teijaro C.N."/>
            <person name="Fluegel L."/>
            <person name="Davis C.M."/>
            <person name="Simpson J.R."/>
            <person name="Lauterbach L."/>
            <person name="Steele A.D."/>
            <person name="Gui C."/>
            <person name="Meng S."/>
            <person name="Li G."/>
            <person name="Viehrig K."/>
            <person name="Ye F."/>
            <person name="Su P."/>
            <person name="Kiefer A.F."/>
            <person name="Nichols A."/>
            <person name="Cepeda A.J."/>
            <person name="Yan W."/>
            <person name="Fan B."/>
            <person name="Jiang Y."/>
            <person name="Adhikari A."/>
            <person name="Zheng C.-J."/>
            <person name="Schuster L."/>
            <person name="Cowan T.M."/>
            <person name="Smanski M.J."/>
            <person name="Chevrette M.G."/>
            <person name="De Carvalho L.P.S."/>
            <person name="Shen B."/>
        </authorList>
    </citation>
    <scope>NUCLEOTIDE SEQUENCE [LARGE SCALE GENOMIC DNA]</scope>
    <source>
        <strain evidence="2 3">NPDC020979</strain>
    </source>
</reference>
<gene>
    <name evidence="2" type="ORF">ACH4TF_05485</name>
</gene>
<comment type="caution">
    <text evidence="2">The sequence shown here is derived from an EMBL/GenBank/DDBJ whole genome shotgun (WGS) entry which is preliminary data.</text>
</comment>
<keyword evidence="3" id="KW-1185">Reference proteome</keyword>
<sequence length="318" mass="34576">MQKHAIPPARFFTQVSNDIIRHPRLSAEAVRLLMWQLSLPGDVDQPLSETAKRAGIKKTAFQRAKQELIAEGYVHEWRGQGAHGRWATRQLVSNVPLSAEEALVARDGDRPAEPPTAVEPTAVEPATGEPEGRSVGRSQENTEGNTQNPPSQPSPSSPLIERGALALSSVSHRERQLRLTGREVTGLAPLAAEWFLRGASLTDLREALTLGLPERVHSAAALVRDRLTRKMPPVPSFTEQRTAAAPKPLPEPRVASMRECRGEHVQPRLFRPVAEETLCPACRREQAAETATTTAMETPHSAATWGAATARTVLSVGA</sequence>
<name>A0ABW7SZQ8_9ACTN</name>
<feature type="compositionally biased region" description="Polar residues" evidence="1">
    <location>
        <begin position="136"/>
        <end position="148"/>
    </location>
</feature>
<feature type="compositionally biased region" description="Low complexity" evidence="1">
    <location>
        <begin position="115"/>
        <end position="127"/>
    </location>
</feature>
<protein>
    <recommendedName>
        <fullName evidence="4">Helix-turn-helix domain-containing protein</fullName>
    </recommendedName>
</protein>
<feature type="region of interest" description="Disordered" evidence="1">
    <location>
        <begin position="106"/>
        <end position="159"/>
    </location>
</feature>
<evidence type="ECO:0000313" key="2">
    <source>
        <dbReference type="EMBL" id="MFI0909896.1"/>
    </source>
</evidence>
<proteinExistence type="predicted"/>
<dbReference type="Proteomes" id="UP001611162">
    <property type="component" value="Unassembled WGS sequence"/>
</dbReference>